<keyword evidence="2" id="KW-1133">Transmembrane helix</keyword>
<keyword evidence="2" id="KW-0472">Membrane</keyword>
<evidence type="ECO:0000256" key="1">
    <source>
        <dbReference type="SAM" id="MobiDB-lite"/>
    </source>
</evidence>
<gene>
    <name evidence="3" type="ORF">SAMN05444921_102183</name>
</gene>
<feature type="region of interest" description="Disordered" evidence="1">
    <location>
        <begin position="354"/>
        <end position="386"/>
    </location>
</feature>
<dbReference type="STRING" id="1196353.SAMN05444921_102183"/>
<feature type="transmembrane region" description="Helical" evidence="2">
    <location>
        <begin position="21"/>
        <end position="46"/>
    </location>
</feature>
<feature type="compositionally biased region" description="Basic residues" evidence="1">
    <location>
        <begin position="9"/>
        <end position="18"/>
    </location>
</feature>
<name>A0A1G9NYD2_9ACTN</name>
<keyword evidence="4" id="KW-1185">Reference proteome</keyword>
<protein>
    <submittedName>
        <fullName evidence="3">Uncharacterized protein</fullName>
    </submittedName>
</protein>
<feature type="region of interest" description="Disordered" evidence="1">
    <location>
        <begin position="1"/>
        <end position="20"/>
    </location>
</feature>
<dbReference type="AlphaFoldDB" id="A0A1G9NYD2"/>
<evidence type="ECO:0000256" key="2">
    <source>
        <dbReference type="SAM" id="Phobius"/>
    </source>
</evidence>
<proteinExistence type="predicted"/>
<sequence length="515" mass="54445">MGREGHIPPPRRRGRRPRDRGAAASEYVGVIVVSAAVVGALVGTGIDGTIADRLRCLVTFGGSCAAPGGDEAAPGTDADYEPALCQISSVSDKAGAKGKLLFIEWGEEYGFQQQTFRSKTDVNKDGTVDENDQQVLMTFTDAASIAAKKDWKPGAKVGRFGSDKVELGAGIKVTNGDTWVFDSEADAKAFRDDLESLKTYELANRHSNARGGGLGNSILYLFGKGPMAEEERLRDRIEEQLGDRHISHGKVGIEASAAGGLKLSPGDERKLSAALGGNFRFSPEATWTDNDFKGTKSYTYSASVEYGTKVGYEAGPLGGEASASTTQTGTITVTHDKETGELLRIDMTRTVERGATKDGVKVGGDNGGDGDDKRGGSGSVKGTDQETGIEVVTNSIVVPPGAEGAMQRAIARQWLDGNGQYAAPFGYMFDGHAPTERPGADDPFGRLLFDEGLSSRTTYTGLTDAAEYGFELNLGLSLGFSVSTEGKEEILDDAEFLGAPQGGSRSYVPYSYCAN</sequence>
<dbReference type="Proteomes" id="UP000199063">
    <property type="component" value="Unassembled WGS sequence"/>
</dbReference>
<organism evidence="3 4">
    <name type="scientific">Streptomyces wuyuanensis</name>
    <dbReference type="NCBI Taxonomy" id="1196353"/>
    <lineage>
        <taxon>Bacteria</taxon>
        <taxon>Bacillati</taxon>
        <taxon>Actinomycetota</taxon>
        <taxon>Actinomycetes</taxon>
        <taxon>Kitasatosporales</taxon>
        <taxon>Streptomycetaceae</taxon>
        <taxon>Streptomyces</taxon>
    </lineage>
</organism>
<dbReference type="EMBL" id="FNHI01000002">
    <property type="protein sequence ID" value="SDL91616.1"/>
    <property type="molecule type" value="Genomic_DNA"/>
</dbReference>
<accession>A0A1G9NYD2</accession>
<evidence type="ECO:0000313" key="3">
    <source>
        <dbReference type="EMBL" id="SDL91616.1"/>
    </source>
</evidence>
<reference evidence="4" key="1">
    <citation type="submission" date="2016-10" db="EMBL/GenBank/DDBJ databases">
        <authorList>
            <person name="Varghese N."/>
            <person name="Submissions S."/>
        </authorList>
    </citation>
    <scope>NUCLEOTIDE SEQUENCE [LARGE SCALE GENOMIC DNA]</scope>
    <source>
        <strain evidence="4">CGMCC 4.7042</strain>
    </source>
</reference>
<dbReference type="OrthoDB" id="4309713at2"/>
<evidence type="ECO:0000313" key="4">
    <source>
        <dbReference type="Proteomes" id="UP000199063"/>
    </source>
</evidence>
<keyword evidence="2" id="KW-0812">Transmembrane</keyword>